<evidence type="ECO:0000256" key="1">
    <source>
        <dbReference type="SAM" id="Phobius"/>
    </source>
</evidence>
<dbReference type="RefSeq" id="WP_220562696.1">
    <property type="nucleotide sequence ID" value="NZ_CP074133.1"/>
</dbReference>
<keyword evidence="1" id="KW-0812">Transmembrane</keyword>
<evidence type="ECO:0000313" key="3">
    <source>
        <dbReference type="Proteomes" id="UP000676079"/>
    </source>
</evidence>
<gene>
    <name evidence="2" type="ORF">KGD84_24145</name>
</gene>
<evidence type="ECO:0000313" key="2">
    <source>
        <dbReference type="EMBL" id="QUX21473.1"/>
    </source>
</evidence>
<protein>
    <submittedName>
        <fullName evidence="2">Uncharacterized protein</fullName>
    </submittedName>
</protein>
<keyword evidence="1" id="KW-0472">Membrane</keyword>
<dbReference type="EMBL" id="CP074133">
    <property type="protein sequence ID" value="QUX21473.1"/>
    <property type="molecule type" value="Genomic_DNA"/>
</dbReference>
<reference evidence="2 3" key="1">
    <citation type="submission" date="2021-05" db="EMBL/GenBank/DDBJ databases">
        <title>Direct Submission.</title>
        <authorList>
            <person name="Li K."/>
            <person name="Gao J."/>
        </authorList>
    </citation>
    <scope>NUCLEOTIDE SEQUENCE [LARGE SCALE GENOMIC DNA]</scope>
    <source>
        <strain evidence="2 3">Mg02</strain>
    </source>
</reference>
<organism evidence="2 3">
    <name type="scientific">Nocardiopsis changdeensis</name>
    <dbReference type="NCBI Taxonomy" id="2831969"/>
    <lineage>
        <taxon>Bacteria</taxon>
        <taxon>Bacillati</taxon>
        <taxon>Actinomycetota</taxon>
        <taxon>Actinomycetes</taxon>
        <taxon>Streptosporangiales</taxon>
        <taxon>Nocardiopsidaceae</taxon>
        <taxon>Nocardiopsis</taxon>
    </lineage>
</organism>
<name>A0ABX8BM41_9ACTN</name>
<proteinExistence type="predicted"/>
<sequence length="93" mass="9895">MPEGTDRERTYSTVRLNCCMVLLIGPVIVVTLVLTLAVLGLLDWGESAREPRGYVPEVNRSPVATAPVVDVTAPVEEVEAPVDGIEAPVVDAP</sequence>
<dbReference type="Proteomes" id="UP000676079">
    <property type="component" value="Chromosome"/>
</dbReference>
<feature type="transmembrane region" description="Helical" evidence="1">
    <location>
        <begin position="20"/>
        <end position="42"/>
    </location>
</feature>
<accession>A0ABX8BM41</accession>
<keyword evidence="3" id="KW-1185">Reference proteome</keyword>
<keyword evidence="1" id="KW-1133">Transmembrane helix</keyword>